<evidence type="ECO:0000256" key="6">
    <source>
        <dbReference type="ARBA" id="ARBA00012839"/>
    </source>
</evidence>
<dbReference type="GO" id="GO:0005783">
    <property type="term" value="C:endoplasmic reticulum"/>
    <property type="evidence" value="ECO:0007669"/>
    <property type="project" value="UniProtKB-SubCell"/>
</dbReference>
<feature type="signal peptide" evidence="18">
    <location>
        <begin position="1"/>
        <end position="19"/>
    </location>
</feature>
<keyword evidence="7" id="KW-0808">Transferase</keyword>
<dbReference type="Pfam" id="PF00515">
    <property type="entry name" value="TPR_1"/>
    <property type="match status" value="1"/>
</dbReference>
<evidence type="ECO:0000256" key="7">
    <source>
        <dbReference type="ARBA" id="ARBA00022679"/>
    </source>
</evidence>
<dbReference type="InterPro" id="IPR019734">
    <property type="entry name" value="TPR_rpt"/>
</dbReference>
<dbReference type="PROSITE" id="PS50005">
    <property type="entry name" value="TPR"/>
    <property type="match status" value="5"/>
</dbReference>
<dbReference type="Gene3D" id="1.25.40.10">
    <property type="entry name" value="Tetratricopeptide repeat domain"/>
    <property type="match status" value="1"/>
</dbReference>
<protein>
    <recommendedName>
        <fullName evidence="6">dolichyl-phosphate-mannose--protein mannosyltransferase</fullName>
        <ecNumber evidence="6">2.4.1.109</ecNumber>
    </recommendedName>
</protein>
<comment type="similarity">
    <text evidence="5">Belongs to the TMTC family.</text>
</comment>
<evidence type="ECO:0000256" key="3">
    <source>
        <dbReference type="ARBA" id="ARBA00004240"/>
    </source>
</evidence>
<evidence type="ECO:0000259" key="19">
    <source>
        <dbReference type="Pfam" id="PF08409"/>
    </source>
</evidence>
<keyword evidence="9" id="KW-0677">Repeat</keyword>
<keyword evidence="11" id="KW-0256">Endoplasmic reticulum</keyword>
<feature type="transmembrane region" description="Helical" evidence="17">
    <location>
        <begin position="196"/>
        <end position="213"/>
    </location>
</feature>
<dbReference type="GO" id="GO:0030968">
    <property type="term" value="P:endoplasmic reticulum unfolded protein response"/>
    <property type="evidence" value="ECO:0007669"/>
    <property type="project" value="TreeGrafter"/>
</dbReference>
<dbReference type="InterPro" id="IPR011990">
    <property type="entry name" value="TPR-like_helical_dom_sf"/>
</dbReference>
<feature type="transmembrane region" description="Helical" evidence="17">
    <location>
        <begin position="375"/>
        <end position="394"/>
    </location>
</feature>
<dbReference type="InterPro" id="IPR052346">
    <property type="entry name" value="O-mannosyl-transferase_TMTC"/>
</dbReference>
<dbReference type="EC" id="2.4.1.109" evidence="6"/>
<feature type="transmembrane region" description="Helical" evidence="17">
    <location>
        <begin position="400"/>
        <end position="419"/>
    </location>
</feature>
<evidence type="ECO:0000256" key="11">
    <source>
        <dbReference type="ARBA" id="ARBA00022824"/>
    </source>
</evidence>
<feature type="domain" description="DUF1736" evidence="19">
    <location>
        <begin position="258"/>
        <end position="328"/>
    </location>
</feature>
<feature type="transmembrane region" description="Helical" evidence="17">
    <location>
        <begin position="174"/>
        <end position="190"/>
    </location>
</feature>
<keyword evidence="18" id="KW-0732">Signal</keyword>
<evidence type="ECO:0000313" key="20">
    <source>
        <dbReference type="EMBL" id="CAF4883235.1"/>
    </source>
</evidence>
<feature type="transmembrane region" description="Helical" evidence="17">
    <location>
        <begin position="91"/>
        <end position="111"/>
    </location>
</feature>
<keyword evidence="12 17" id="KW-1133">Transmembrane helix</keyword>
<dbReference type="PANTHER" id="PTHR44227:SF3">
    <property type="entry name" value="PROTEIN O-MANNOSYL-TRANSFERASE TMTC4"/>
    <property type="match status" value="1"/>
</dbReference>
<dbReference type="InterPro" id="IPR013618">
    <property type="entry name" value="TMTC_DUF1736"/>
</dbReference>
<dbReference type="Pfam" id="PF13424">
    <property type="entry name" value="TPR_12"/>
    <property type="match status" value="1"/>
</dbReference>
<feature type="repeat" description="TPR" evidence="16">
    <location>
        <begin position="514"/>
        <end position="547"/>
    </location>
</feature>
<proteinExistence type="inferred from homology"/>
<dbReference type="PROSITE" id="PS50293">
    <property type="entry name" value="TPR_REGION"/>
    <property type="match status" value="1"/>
</dbReference>
<sequence length="703" mass="81351">MFYQQLIFVFLAGIPYFLSLDGEFVFDDTEAILKNNDVTSVSWSEPFYHDFWGSQIDSSLSHKSYRPLTILSFKLNYLINRRQLSAFQFKITNLVLHILCCSLLLIIYKIILNKCNFKHSSCMDVGFSAIMLFSTHPIHVENVSGIVGRADILAAISFFLSFLMYDKAMNGQSFGYLFISLLFSGISMLFKENGITVLGFCTVYEIIAKMKFIKRDLKTHNITDIRKKYNTSISRLFVVLCAIAVFLYLRWMVMAGVKPVFKSTDNPAAFTNNSFSRIATHNYIYFINALLLVWPQWSCYDWSMGCIPLIQDYSDFRILFIISLYAALCLFGVYVYKSRGPYRILILSTSLMIIPFLPASNLFYPVGFVVAERILYIPSAGYCLLVAVGLQKIIVRLKSLVLRKLTLYLFYFVVLIYGLKSAQRSFEWQNEFKLFTSGLQVCPLNAKVHYNIAKVADAKDNLTWAMEEYKEAIRLYPEYYQAMNNFANLLKNHKQFGDAESYLRKALALKSDFPAAWMNLGIILASTKRYKQSEMAYKNALKYRKNYPDCYYNMGNLYLEINKIDTAMESWLNAIELNPKHNSAWTNLLAMLDNNGEIDTALQLIPRALKELPESPSIKFAVANIYGKMDKYEDAEEYFLRAIELFGINVKPIHFANLGVLYHRWKKYDLAETMYRRALDIQPSFRSALKNLENLKRVKKRNK</sequence>
<dbReference type="PANTHER" id="PTHR44227">
    <property type="match status" value="1"/>
</dbReference>
<feature type="transmembrane region" description="Helical" evidence="17">
    <location>
        <begin position="316"/>
        <end position="336"/>
    </location>
</feature>
<dbReference type="Pfam" id="PF13432">
    <property type="entry name" value="TPR_16"/>
    <property type="match status" value="1"/>
</dbReference>
<dbReference type="OrthoDB" id="19588at2759"/>
<feature type="chain" id="PRO_5032865813" description="dolichyl-phosphate-mannose--protein mannosyltransferase" evidence="18">
    <location>
        <begin position="20"/>
        <end position="703"/>
    </location>
</feature>
<gene>
    <name evidence="20" type="ORF">PMACD_LOCUS9798</name>
</gene>
<dbReference type="GO" id="GO:0016020">
    <property type="term" value="C:membrane"/>
    <property type="evidence" value="ECO:0007669"/>
    <property type="project" value="UniProtKB-SubCell"/>
</dbReference>
<evidence type="ECO:0000256" key="14">
    <source>
        <dbReference type="ARBA" id="ARBA00045085"/>
    </source>
</evidence>
<evidence type="ECO:0000256" key="8">
    <source>
        <dbReference type="ARBA" id="ARBA00022692"/>
    </source>
</evidence>
<evidence type="ECO:0000256" key="4">
    <source>
        <dbReference type="ARBA" id="ARBA00004922"/>
    </source>
</evidence>
<evidence type="ECO:0000256" key="16">
    <source>
        <dbReference type="PROSITE-ProRule" id="PRU00339"/>
    </source>
</evidence>
<dbReference type="Pfam" id="PF08409">
    <property type="entry name" value="TMTC_DUF1736"/>
    <property type="match status" value="1"/>
</dbReference>
<evidence type="ECO:0000256" key="10">
    <source>
        <dbReference type="ARBA" id="ARBA00022803"/>
    </source>
</evidence>
<feature type="repeat" description="TPR" evidence="16">
    <location>
        <begin position="548"/>
        <end position="581"/>
    </location>
</feature>
<evidence type="ECO:0000256" key="18">
    <source>
        <dbReference type="SAM" id="SignalP"/>
    </source>
</evidence>
<feature type="repeat" description="TPR" evidence="16">
    <location>
        <begin position="652"/>
        <end position="685"/>
    </location>
</feature>
<evidence type="ECO:0000256" key="12">
    <source>
        <dbReference type="ARBA" id="ARBA00022989"/>
    </source>
</evidence>
<dbReference type="GO" id="GO:0004169">
    <property type="term" value="F:dolichyl-phosphate-mannose-protein mannosyltransferase activity"/>
    <property type="evidence" value="ECO:0007669"/>
    <property type="project" value="UniProtKB-EC"/>
</dbReference>
<comment type="catalytic activity">
    <reaction evidence="15">
        <text>a di-trans,poly-cis-dolichyl beta-D-mannosyl phosphate + L-seryl-[protein] = 3-O-(alpha-D-mannosyl)-L-seryl-[protein] + a di-trans,poly-cis-dolichyl phosphate + H(+)</text>
        <dbReference type="Rhea" id="RHEA:17377"/>
        <dbReference type="Rhea" id="RHEA-COMP:9863"/>
        <dbReference type="Rhea" id="RHEA-COMP:13546"/>
        <dbReference type="Rhea" id="RHEA-COMP:19498"/>
        <dbReference type="Rhea" id="RHEA-COMP:19501"/>
        <dbReference type="ChEBI" id="CHEBI:15378"/>
        <dbReference type="ChEBI" id="CHEBI:29999"/>
        <dbReference type="ChEBI" id="CHEBI:57683"/>
        <dbReference type="ChEBI" id="CHEBI:58211"/>
        <dbReference type="ChEBI" id="CHEBI:137321"/>
        <dbReference type="EC" id="2.4.1.109"/>
    </reaction>
</comment>
<evidence type="ECO:0000256" key="5">
    <source>
        <dbReference type="ARBA" id="ARBA00007882"/>
    </source>
</evidence>
<name>A0A821TY65_9NEOP</name>
<evidence type="ECO:0000313" key="21">
    <source>
        <dbReference type="Proteomes" id="UP000663880"/>
    </source>
</evidence>
<dbReference type="Pfam" id="PF13181">
    <property type="entry name" value="TPR_8"/>
    <property type="match status" value="1"/>
</dbReference>
<dbReference type="SUPFAM" id="SSF48452">
    <property type="entry name" value="TPR-like"/>
    <property type="match status" value="2"/>
</dbReference>
<feature type="repeat" description="TPR" evidence="16">
    <location>
        <begin position="616"/>
        <end position="649"/>
    </location>
</feature>
<dbReference type="Proteomes" id="UP000663880">
    <property type="component" value="Unassembled WGS sequence"/>
</dbReference>
<keyword evidence="13 17" id="KW-0472">Membrane</keyword>
<feature type="repeat" description="TPR" evidence="16">
    <location>
        <begin position="446"/>
        <end position="479"/>
    </location>
</feature>
<comment type="subcellular location">
    <subcellularLocation>
        <location evidence="3">Endoplasmic reticulum</location>
    </subcellularLocation>
    <subcellularLocation>
        <location evidence="2">Membrane</location>
        <topology evidence="2">Multi-pass membrane protein</topology>
    </subcellularLocation>
</comment>
<evidence type="ECO:0000256" key="2">
    <source>
        <dbReference type="ARBA" id="ARBA00004141"/>
    </source>
</evidence>
<keyword evidence="21" id="KW-1185">Reference proteome</keyword>
<organism evidence="20 21">
    <name type="scientific">Pieris macdunnoughi</name>
    <dbReference type="NCBI Taxonomy" id="345717"/>
    <lineage>
        <taxon>Eukaryota</taxon>
        <taxon>Metazoa</taxon>
        <taxon>Ecdysozoa</taxon>
        <taxon>Arthropoda</taxon>
        <taxon>Hexapoda</taxon>
        <taxon>Insecta</taxon>
        <taxon>Pterygota</taxon>
        <taxon>Neoptera</taxon>
        <taxon>Endopterygota</taxon>
        <taxon>Lepidoptera</taxon>
        <taxon>Glossata</taxon>
        <taxon>Ditrysia</taxon>
        <taxon>Papilionoidea</taxon>
        <taxon>Pieridae</taxon>
        <taxon>Pierinae</taxon>
        <taxon>Pieris</taxon>
    </lineage>
</organism>
<evidence type="ECO:0000256" key="9">
    <source>
        <dbReference type="ARBA" id="ARBA00022737"/>
    </source>
</evidence>
<keyword evidence="10 16" id="KW-0802">TPR repeat</keyword>
<comment type="function">
    <text evidence="1">Transfers mannosyl residues to the hydroxyl group of serine or threonine residues.</text>
</comment>
<feature type="transmembrane region" description="Helical" evidence="17">
    <location>
        <begin position="233"/>
        <end position="253"/>
    </location>
</feature>
<dbReference type="AlphaFoldDB" id="A0A821TY65"/>
<reference evidence="20" key="1">
    <citation type="submission" date="2021-02" db="EMBL/GenBank/DDBJ databases">
        <authorList>
            <person name="Steward A R."/>
        </authorList>
    </citation>
    <scope>NUCLEOTIDE SEQUENCE</scope>
</reference>
<keyword evidence="8 17" id="KW-0812">Transmembrane</keyword>
<comment type="caution">
    <text evidence="20">The sequence shown here is derived from an EMBL/GenBank/DDBJ whole genome shotgun (WGS) entry which is preliminary data.</text>
</comment>
<comment type="pathway">
    <text evidence="4">Protein modification; protein glycosylation.</text>
</comment>
<evidence type="ECO:0000256" key="13">
    <source>
        <dbReference type="ARBA" id="ARBA00023136"/>
    </source>
</evidence>
<dbReference type="SMART" id="SM00028">
    <property type="entry name" value="TPR"/>
    <property type="match status" value="7"/>
</dbReference>
<evidence type="ECO:0000256" key="15">
    <source>
        <dbReference type="ARBA" id="ARBA00045102"/>
    </source>
</evidence>
<dbReference type="EMBL" id="CAJOBZ010000028">
    <property type="protein sequence ID" value="CAF4883235.1"/>
    <property type="molecule type" value="Genomic_DNA"/>
</dbReference>
<evidence type="ECO:0000256" key="1">
    <source>
        <dbReference type="ARBA" id="ARBA00003582"/>
    </source>
</evidence>
<comment type="catalytic activity">
    <reaction evidence="14">
        <text>a di-trans,poly-cis-dolichyl beta-D-mannosyl phosphate + L-threonyl-[protein] = 3-O-(alpha-D-mannosyl)-L-threonyl-[protein] + a di-trans,poly-cis-dolichyl phosphate + H(+)</text>
        <dbReference type="Rhea" id="RHEA:53396"/>
        <dbReference type="Rhea" id="RHEA-COMP:11060"/>
        <dbReference type="Rhea" id="RHEA-COMP:13547"/>
        <dbReference type="Rhea" id="RHEA-COMP:19498"/>
        <dbReference type="Rhea" id="RHEA-COMP:19501"/>
        <dbReference type="ChEBI" id="CHEBI:15378"/>
        <dbReference type="ChEBI" id="CHEBI:30013"/>
        <dbReference type="ChEBI" id="CHEBI:57683"/>
        <dbReference type="ChEBI" id="CHEBI:58211"/>
        <dbReference type="ChEBI" id="CHEBI:137323"/>
        <dbReference type="EC" id="2.4.1.109"/>
    </reaction>
</comment>
<accession>A0A821TY65</accession>
<dbReference type="UniPathway" id="UPA00378"/>
<evidence type="ECO:0000256" key="17">
    <source>
        <dbReference type="SAM" id="Phobius"/>
    </source>
</evidence>
<feature type="transmembrane region" description="Helical" evidence="17">
    <location>
        <begin position="342"/>
        <end position="363"/>
    </location>
</feature>